<dbReference type="AlphaFoldDB" id="A0A3R7D3C1"/>
<protein>
    <submittedName>
        <fullName evidence="1">Uncharacterized protein</fullName>
    </submittedName>
</protein>
<reference evidence="1 2" key="2">
    <citation type="journal article" date="2021" name="Genomics">
        <title>High-quality reference genome for Clonorchis sinensis.</title>
        <authorList>
            <person name="Young N.D."/>
            <person name="Stroehlein A.J."/>
            <person name="Kinkar L."/>
            <person name="Wang T."/>
            <person name="Sohn W.M."/>
            <person name="Chang B.C.H."/>
            <person name="Kaur P."/>
            <person name="Weisz D."/>
            <person name="Dudchenko O."/>
            <person name="Aiden E.L."/>
            <person name="Korhonen P.K."/>
            <person name="Gasser R.B."/>
        </authorList>
    </citation>
    <scope>NUCLEOTIDE SEQUENCE [LARGE SCALE GENOMIC DNA]</scope>
    <source>
        <strain evidence="1">Cs-k2</strain>
    </source>
</reference>
<dbReference type="EMBL" id="NIRI02000005">
    <property type="protein sequence ID" value="KAG5454618.1"/>
    <property type="molecule type" value="Genomic_DNA"/>
</dbReference>
<reference evidence="1 2" key="1">
    <citation type="journal article" date="2018" name="Biotechnol. Adv.">
        <title>Improved genomic resources and new bioinformatic workflow for the carcinogenic parasite Clonorchis sinensis: Biotechnological implications.</title>
        <authorList>
            <person name="Wang D."/>
            <person name="Korhonen P.K."/>
            <person name="Gasser R.B."/>
            <person name="Young N.D."/>
        </authorList>
    </citation>
    <scope>NUCLEOTIDE SEQUENCE [LARGE SCALE GENOMIC DNA]</scope>
    <source>
        <strain evidence="1">Cs-k2</strain>
    </source>
</reference>
<comment type="caution">
    <text evidence="1">The sequence shown here is derived from an EMBL/GenBank/DDBJ whole genome shotgun (WGS) entry which is preliminary data.</text>
</comment>
<evidence type="ECO:0000313" key="2">
    <source>
        <dbReference type="Proteomes" id="UP000286415"/>
    </source>
</evidence>
<evidence type="ECO:0000313" key="1">
    <source>
        <dbReference type="EMBL" id="KAG5454618.1"/>
    </source>
</evidence>
<dbReference type="Proteomes" id="UP000286415">
    <property type="component" value="Unassembled WGS sequence"/>
</dbReference>
<proteinExistence type="predicted"/>
<accession>A0A3R7D3C1</accession>
<gene>
    <name evidence="1" type="ORF">CSKR_106010</name>
</gene>
<keyword evidence="2" id="KW-1185">Reference proteome</keyword>
<organism evidence="1 2">
    <name type="scientific">Clonorchis sinensis</name>
    <name type="common">Chinese liver fluke</name>
    <dbReference type="NCBI Taxonomy" id="79923"/>
    <lineage>
        <taxon>Eukaryota</taxon>
        <taxon>Metazoa</taxon>
        <taxon>Spiralia</taxon>
        <taxon>Lophotrochozoa</taxon>
        <taxon>Platyhelminthes</taxon>
        <taxon>Trematoda</taxon>
        <taxon>Digenea</taxon>
        <taxon>Opisthorchiida</taxon>
        <taxon>Opisthorchiata</taxon>
        <taxon>Opisthorchiidae</taxon>
        <taxon>Clonorchis</taxon>
    </lineage>
</organism>
<dbReference type="InParanoid" id="A0A3R7D3C1"/>
<sequence length="271" mass="30645">MPSAGSGAVVLTCSPCISADRSWQADTAKDMHCPINCVDENVHISDGTKTASLSPTKDDYWLLISQLVKHRKLYRITNALLIRLLKIFRQPTTDFDLLGVHQFNPNWTDFDKYTQLQIILVFAGDSSQSLVYDVLQLNVLHTGRLMFQLVVTAKMSREKQKSSFEATGTIKQGKGEQTLICISFTKLNIHLLLERVFLNFSGYSLTVTQMQANATKRLHQFRNRSHFSGDAKRIYEKTCYSHAPSVVSTVTPLAPWKLKVQIGTNHLVQRE</sequence>
<name>A0A3R7D3C1_CLOSI</name>